<sequence>MLAMGASKSWPEILENFTGENKLESQAMLDFFQPLYNWLKMENLARGYPVGW</sequence>
<dbReference type="InterPro" id="IPR001548">
    <property type="entry name" value="Peptidase_M2"/>
</dbReference>
<evidence type="ECO:0008006" key="8">
    <source>
        <dbReference type="Google" id="ProtNLM"/>
    </source>
</evidence>
<dbReference type="GO" id="GO:0008241">
    <property type="term" value="F:peptidyl-dipeptidase activity"/>
    <property type="evidence" value="ECO:0007669"/>
    <property type="project" value="InterPro"/>
</dbReference>
<comment type="similarity">
    <text evidence="1 5">Belongs to the peptidase M2 family.</text>
</comment>
<feature type="non-terminal residue" evidence="6">
    <location>
        <position position="52"/>
    </location>
</feature>
<evidence type="ECO:0000256" key="5">
    <source>
        <dbReference type="PROSITE-ProRule" id="PRU01355"/>
    </source>
</evidence>
<evidence type="ECO:0000256" key="2">
    <source>
        <dbReference type="ARBA" id="ARBA00022729"/>
    </source>
</evidence>
<gene>
    <name evidence="6" type="ORF">FNK824_LOCUS41793</name>
</gene>
<name>A0A820K0U0_9BILA</name>
<evidence type="ECO:0000256" key="4">
    <source>
        <dbReference type="ARBA" id="ARBA00023180"/>
    </source>
</evidence>
<dbReference type="GO" id="GO:0006508">
    <property type="term" value="P:proteolysis"/>
    <property type="evidence" value="ECO:0007669"/>
    <property type="project" value="InterPro"/>
</dbReference>
<dbReference type="PANTHER" id="PTHR10514:SF44">
    <property type="entry name" value="ANGIOTENSIN-CONVERTING ENZYME-RELATED"/>
    <property type="match status" value="1"/>
</dbReference>
<evidence type="ECO:0000313" key="6">
    <source>
        <dbReference type="EMBL" id="CAF4334246.1"/>
    </source>
</evidence>
<dbReference type="GO" id="GO:0005886">
    <property type="term" value="C:plasma membrane"/>
    <property type="evidence" value="ECO:0007669"/>
    <property type="project" value="TreeGrafter"/>
</dbReference>
<proteinExistence type="inferred from homology"/>
<comment type="caution">
    <text evidence="6">The sequence shown here is derived from an EMBL/GenBank/DDBJ whole genome shotgun (WGS) entry which is preliminary data.</text>
</comment>
<keyword evidence="4" id="KW-0325">Glycoprotein</keyword>
<dbReference type="SUPFAM" id="SSF55486">
    <property type="entry name" value="Metalloproteases ('zincins'), catalytic domain"/>
    <property type="match status" value="1"/>
</dbReference>
<protein>
    <recommendedName>
        <fullName evidence="8">Angiotensin-converting enzyme</fullName>
    </recommendedName>
</protein>
<comment type="caution">
    <text evidence="5">Lacks conserved residue(s) required for the propagation of feature annotation.</text>
</comment>
<dbReference type="EMBL" id="CAJOBE010043497">
    <property type="protein sequence ID" value="CAF4334246.1"/>
    <property type="molecule type" value="Genomic_DNA"/>
</dbReference>
<evidence type="ECO:0000313" key="7">
    <source>
        <dbReference type="Proteomes" id="UP000663874"/>
    </source>
</evidence>
<dbReference type="GO" id="GO:0008237">
    <property type="term" value="F:metallopeptidase activity"/>
    <property type="evidence" value="ECO:0007669"/>
    <property type="project" value="InterPro"/>
</dbReference>
<dbReference type="PROSITE" id="PS52011">
    <property type="entry name" value="PEPTIDASE_M2"/>
    <property type="match status" value="1"/>
</dbReference>
<keyword evidence="2" id="KW-0732">Signal</keyword>
<dbReference type="Proteomes" id="UP000663874">
    <property type="component" value="Unassembled WGS sequence"/>
</dbReference>
<dbReference type="PANTHER" id="PTHR10514">
    <property type="entry name" value="ANGIOTENSIN-CONVERTING ENZYME"/>
    <property type="match status" value="1"/>
</dbReference>
<evidence type="ECO:0000256" key="1">
    <source>
        <dbReference type="ARBA" id="ARBA00008139"/>
    </source>
</evidence>
<keyword evidence="3" id="KW-1015">Disulfide bond</keyword>
<accession>A0A820K0U0</accession>
<evidence type="ECO:0000256" key="3">
    <source>
        <dbReference type="ARBA" id="ARBA00023157"/>
    </source>
</evidence>
<dbReference type="Pfam" id="PF01401">
    <property type="entry name" value="Peptidase_M2"/>
    <property type="match status" value="1"/>
</dbReference>
<dbReference type="GO" id="GO:0005615">
    <property type="term" value="C:extracellular space"/>
    <property type="evidence" value="ECO:0007669"/>
    <property type="project" value="TreeGrafter"/>
</dbReference>
<organism evidence="6 7">
    <name type="scientific">Rotaria sordida</name>
    <dbReference type="NCBI Taxonomy" id="392033"/>
    <lineage>
        <taxon>Eukaryota</taxon>
        <taxon>Metazoa</taxon>
        <taxon>Spiralia</taxon>
        <taxon>Gnathifera</taxon>
        <taxon>Rotifera</taxon>
        <taxon>Eurotatoria</taxon>
        <taxon>Bdelloidea</taxon>
        <taxon>Philodinida</taxon>
        <taxon>Philodinidae</taxon>
        <taxon>Rotaria</taxon>
    </lineage>
</organism>
<reference evidence="6" key="1">
    <citation type="submission" date="2021-02" db="EMBL/GenBank/DDBJ databases">
        <authorList>
            <person name="Nowell W R."/>
        </authorList>
    </citation>
    <scope>NUCLEOTIDE SEQUENCE</scope>
</reference>
<dbReference type="AlphaFoldDB" id="A0A820K0U0"/>